<keyword evidence="3" id="KW-1015">Disulfide bond</keyword>
<comment type="caution">
    <text evidence="6">The sequence shown here is derived from an EMBL/GenBank/DDBJ whole genome shotgun (WGS) entry which is preliminary data.</text>
</comment>
<feature type="transmembrane region" description="Helical" evidence="4">
    <location>
        <begin position="860"/>
        <end position="881"/>
    </location>
</feature>
<evidence type="ECO:0000313" key="6">
    <source>
        <dbReference type="EMBL" id="CAD8208143.1"/>
    </source>
</evidence>
<name>A0A8S1Y4E2_9CILI</name>
<keyword evidence="4" id="KW-0472">Membrane</keyword>
<dbReference type="OrthoDB" id="298320at2759"/>
<accession>A0A8S1Y4E2</accession>
<feature type="chain" id="PRO_5035849466" evidence="5">
    <location>
        <begin position="36"/>
        <end position="1366"/>
    </location>
</feature>
<dbReference type="PANTHER" id="PTHR38934:SF6">
    <property type="entry name" value="CHROMOSOME UNDETERMINED SCAFFOLD_176, WHOLE GENOME SHOTGUN SEQUENCE"/>
    <property type="match status" value="1"/>
</dbReference>
<dbReference type="Pfam" id="PF13948">
    <property type="entry name" value="DUF4215"/>
    <property type="match status" value="4"/>
</dbReference>
<dbReference type="EMBL" id="CAJJDO010000149">
    <property type="protein sequence ID" value="CAD8208143.1"/>
    <property type="molecule type" value="Genomic_DNA"/>
</dbReference>
<dbReference type="Proteomes" id="UP000689195">
    <property type="component" value="Unassembled WGS sequence"/>
</dbReference>
<dbReference type="PANTHER" id="PTHR38934">
    <property type="entry name" value="HYPHALLY REGULATED CELL WALL PROTEIN 1"/>
    <property type="match status" value="1"/>
</dbReference>
<keyword evidence="1 5" id="KW-0732">Signal</keyword>
<feature type="transmembrane region" description="Helical" evidence="4">
    <location>
        <begin position="1125"/>
        <end position="1145"/>
    </location>
</feature>
<keyword evidence="7" id="KW-1185">Reference proteome</keyword>
<sequence length="1366" mass="159071">MIDQISKYTMNKLPFTIKFQHLLLYLLLLLNQSQSTLVVYKNFYESSSLIDLDVIYNQDVCIVEVASCGTQQILKVNYCSSSEYDLVIYQTFELKPHYQVTISFNFWRIDQWDNYQFYLYADHQIIYENTYSDTTIATNICGSSGYSDEVIPISRTFEHSSPTILLIMIVQKGVWGISEFSLSIENCIAGCNSCDQTGCFDQILFLQQFVSKNIGSINAIDGWLSNGVIETFVGNCSGIKCLRVFQLQLEKTYQLEIHSKISFSIRVFILNSYETEIKILIDDVIVYYTQYSGGWIEVNSIYEFCYFLTQRQINIRQYPHSSSTVKITILTTQNKYHHVTYPWMCIRDVQLFLGSNSNQNLCVDNNNLAFDGCFSFIYDCVEGCNNCIKGTCIDCLIGWQFQAFDQSCIPICGDSIITSFEVCDDGNQIPYDGCYQCQFSCILDCLLCEFGKCLECNPFFELSYDKQECQRKCDDNVISKYYGYYHDFKDQCLEICQLECQLCINSQCYLCEYGWQLKDNHCYQLCGDGQIAQYSIEQCDDGNNISGDGCFQCQLECLPYCLFCLDIYTCLICQDNFQIVEQFCLPICGDGIIITELEDCDDGNNQPYDGCFECQFQCSYGCLDCEKGNICKKCDNQYVLNKDTAICYEQDIEEILYGNQSVTNISLITECSSFDTMIDIQCNFICGDGILNNEEECDDSNLNNLDGCSNQCKIENKWDCVQTIFQSKCFLLTSLSLEFINQTNSYQYVQLSFSNLIKLNESIFNLIPRIKVQIDNLSLEQYNYSIQDVIAVDQFELKEATYLFTIQFYQSIIDLPTLIVSIDASLVDENNFKVDTSQKKLKLQASIILNSDQAAAAIKLYNFGLWIIIGLAISSLLLIIFGELSQFTEILDVLQYQSFLRFINVRYPENLIIYFQSSELITLQPILIKLKINSLFENLLDSPYLEGPGKLQEYQINADLLTNLQGQFTQLALFLLLYCFLKYFKRFLFNYWFTNKYFLRVKLIKSIFINFATIKGYFISKKVLAMQSLYKVQGLTQIFYANSWDLSFKAILFLISINSLTLRSTISLFLTILYFFIILIIINQNFNNSNFKLMLKVGKIKRLEIIILIKKLLFLTILIGIQNYPIFQCFLLAFINFSYVLFIIIMKFKSIDIDLITIVWLEIPVQFQNQVNYNVIYITQYCICQRIYLLFLTKLTYQLWLLLNWNFNFRIARSFIQMFHQVLSKSLALIVKMQNGKRQVNKLTKNYIHRFKLMKYYSLQNYLSYQFSYIQITLQVLILLILQNQVKITKFGYNYIQLEIQIVLINFSTQLLVSQIIRLRIKTSPRQNYMIEIMLNILFTSEPSYHKSLLVSLNYYVKTNRYFSLT</sequence>
<dbReference type="InterPro" id="IPR011936">
    <property type="entry name" value="Myxo_disulph_rpt"/>
</dbReference>
<feature type="transmembrane region" description="Helical" evidence="4">
    <location>
        <begin position="997"/>
        <end position="1018"/>
    </location>
</feature>
<reference evidence="6" key="1">
    <citation type="submission" date="2021-01" db="EMBL/GenBank/DDBJ databases">
        <authorList>
            <consortium name="Genoscope - CEA"/>
            <person name="William W."/>
        </authorList>
    </citation>
    <scope>NUCLEOTIDE SEQUENCE</scope>
</reference>
<evidence type="ECO:0000256" key="2">
    <source>
        <dbReference type="ARBA" id="ARBA00022737"/>
    </source>
</evidence>
<keyword evidence="2" id="KW-0677">Repeat</keyword>
<evidence type="ECO:0000256" key="1">
    <source>
        <dbReference type="ARBA" id="ARBA00022729"/>
    </source>
</evidence>
<feature type="transmembrane region" description="Helical" evidence="4">
    <location>
        <begin position="968"/>
        <end position="985"/>
    </location>
</feature>
<dbReference type="NCBIfam" id="TIGR02232">
    <property type="entry name" value="myxo_disulf_rpt"/>
    <property type="match status" value="3"/>
</dbReference>
<evidence type="ECO:0000256" key="4">
    <source>
        <dbReference type="SAM" id="Phobius"/>
    </source>
</evidence>
<proteinExistence type="predicted"/>
<protein>
    <submittedName>
        <fullName evidence="6">Uncharacterized protein</fullName>
    </submittedName>
</protein>
<evidence type="ECO:0000256" key="5">
    <source>
        <dbReference type="SAM" id="SignalP"/>
    </source>
</evidence>
<feature type="transmembrane region" description="Helical" evidence="4">
    <location>
        <begin position="1066"/>
        <end position="1082"/>
    </location>
</feature>
<keyword evidence="4" id="KW-0812">Transmembrane</keyword>
<feature type="transmembrane region" description="Helical" evidence="4">
    <location>
        <begin position="1103"/>
        <end position="1119"/>
    </location>
</feature>
<organism evidence="6 7">
    <name type="scientific">Paramecium pentaurelia</name>
    <dbReference type="NCBI Taxonomy" id="43138"/>
    <lineage>
        <taxon>Eukaryota</taxon>
        <taxon>Sar</taxon>
        <taxon>Alveolata</taxon>
        <taxon>Ciliophora</taxon>
        <taxon>Intramacronucleata</taxon>
        <taxon>Oligohymenophorea</taxon>
        <taxon>Peniculida</taxon>
        <taxon>Parameciidae</taxon>
        <taxon>Paramecium</taxon>
    </lineage>
</organism>
<evidence type="ECO:0000256" key="3">
    <source>
        <dbReference type="ARBA" id="ARBA00023157"/>
    </source>
</evidence>
<feature type="signal peptide" evidence="5">
    <location>
        <begin position="1"/>
        <end position="35"/>
    </location>
</feature>
<keyword evidence="4" id="KW-1133">Transmembrane helix</keyword>
<evidence type="ECO:0000313" key="7">
    <source>
        <dbReference type="Proteomes" id="UP000689195"/>
    </source>
</evidence>
<gene>
    <name evidence="6" type="ORF">PPENT_87.1.T1490157</name>
</gene>